<evidence type="ECO:0000313" key="1">
    <source>
        <dbReference type="EMBL" id="MBC5709138.1"/>
    </source>
</evidence>
<organism evidence="1 2">
    <name type="scientific">Hungatella hominis</name>
    <dbReference type="NCBI Taxonomy" id="2763050"/>
    <lineage>
        <taxon>Bacteria</taxon>
        <taxon>Bacillati</taxon>
        <taxon>Bacillota</taxon>
        <taxon>Clostridia</taxon>
        <taxon>Lachnospirales</taxon>
        <taxon>Lachnospiraceae</taxon>
        <taxon>Hungatella</taxon>
    </lineage>
</organism>
<reference evidence="1 2" key="1">
    <citation type="submission" date="2020-08" db="EMBL/GenBank/DDBJ databases">
        <title>Genome public.</title>
        <authorList>
            <person name="Liu C."/>
            <person name="Sun Q."/>
        </authorList>
    </citation>
    <scope>NUCLEOTIDE SEQUENCE [LARGE SCALE GENOMIC DNA]</scope>
    <source>
        <strain evidence="1 2">NSJ-66</strain>
    </source>
</reference>
<dbReference type="EMBL" id="JACOPB010000006">
    <property type="protein sequence ID" value="MBC5709138.1"/>
    <property type="molecule type" value="Genomic_DNA"/>
</dbReference>
<proteinExistence type="predicted"/>
<comment type="caution">
    <text evidence="1">The sequence shown here is derived from an EMBL/GenBank/DDBJ whole genome shotgun (WGS) entry which is preliminary data.</text>
</comment>
<dbReference type="RefSeq" id="WP_187022219.1">
    <property type="nucleotide sequence ID" value="NZ_JACOPB010000006.1"/>
</dbReference>
<evidence type="ECO:0000313" key="2">
    <source>
        <dbReference type="Proteomes" id="UP000634672"/>
    </source>
</evidence>
<protein>
    <submittedName>
        <fullName evidence="1">Phage tail protein</fullName>
    </submittedName>
</protein>
<keyword evidence="2" id="KW-1185">Reference proteome</keyword>
<accession>A0ABR7H7F8</accession>
<dbReference type="Proteomes" id="UP000634672">
    <property type="component" value="Unassembled WGS sequence"/>
</dbReference>
<name>A0ABR7H7F8_9FIRM</name>
<sequence length="126" mass="14060">MAKGQITTKGREKLCKSHAGIISLPQIKYMAFGTGGADSSGEPFPVLGTEEGLRKEVLRKEIETIEFPINTTGRYSVTLGRDELAGVFISEQGLFDEEGDLILYKTFLPKPKDDDMEFCFLMDEKF</sequence>
<gene>
    <name evidence="1" type="ORF">H8S75_14360</name>
</gene>